<dbReference type="NCBIfam" id="TIGR00229">
    <property type="entry name" value="sensory_box"/>
    <property type="match status" value="1"/>
</dbReference>
<feature type="domain" description="Response regulatory" evidence="9">
    <location>
        <begin position="923"/>
        <end position="1049"/>
    </location>
</feature>
<dbReference type="InterPro" id="IPR036890">
    <property type="entry name" value="HATPase_C_sf"/>
</dbReference>
<dbReference type="EMBL" id="CP099429">
    <property type="protein sequence ID" value="USW58916.1"/>
    <property type="molecule type" value="Genomic_DNA"/>
</dbReference>
<dbReference type="SMART" id="SM00448">
    <property type="entry name" value="REC"/>
    <property type="match status" value="1"/>
</dbReference>
<dbReference type="SUPFAM" id="SSF52172">
    <property type="entry name" value="CheY-like"/>
    <property type="match status" value="1"/>
</dbReference>
<organism evidence="10 11">
    <name type="scientific">Septoria linicola</name>
    <dbReference type="NCBI Taxonomy" id="215465"/>
    <lineage>
        <taxon>Eukaryota</taxon>
        <taxon>Fungi</taxon>
        <taxon>Dikarya</taxon>
        <taxon>Ascomycota</taxon>
        <taxon>Pezizomycotina</taxon>
        <taxon>Dothideomycetes</taxon>
        <taxon>Dothideomycetidae</taxon>
        <taxon>Mycosphaerellales</taxon>
        <taxon>Mycosphaerellaceae</taxon>
        <taxon>Septoria</taxon>
    </lineage>
</organism>
<evidence type="ECO:0000256" key="5">
    <source>
        <dbReference type="ARBA" id="ARBA00022777"/>
    </source>
</evidence>
<keyword evidence="11" id="KW-1185">Reference proteome</keyword>
<comment type="catalytic activity">
    <reaction evidence="1">
        <text>ATP + protein L-histidine = ADP + protein N-phospho-L-histidine.</text>
        <dbReference type="EC" id="2.7.13.3"/>
    </reaction>
</comment>
<evidence type="ECO:0000259" key="7">
    <source>
        <dbReference type="SMART" id="SM00387"/>
    </source>
</evidence>
<evidence type="ECO:0000256" key="4">
    <source>
        <dbReference type="ARBA" id="ARBA00022679"/>
    </source>
</evidence>
<accession>A0A9Q9B9P2</accession>
<dbReference type="InterPro" id="IPR003594">
    <property type="entry name" value="HATPase_dom"/>
</dbReference>
<feature type="domain" description="Signal transduction histidine kinase dimerisation/phosphoacceptor" evidence="8">
    <location>
        <begin position="600"/>
        <end position="686"/>
    </location>
</feature>
<dbReference type="InterPro" id="IPR001789">
    <property type="entry name" value="Sig_transdc_resp-reg_receiver"/>
</dbReference>
<dbReference type="AlphaFoldDB" id="A0A9Q9B9P2"/>
<dbReference type="InterPro" id="IPR004358">
    <property type="entry name" value="Sig_transdc_His_kin-like_C"/>
</dbReference>
<sequence>MWSESEAPTVEDIFAILRLRDKDWLRETLRERYDTLQSAYDAPSKGRARNLKHKRESTDDSAAETLLPARHADIGPYDLTAAAIRPNHVVSNHITALRALEWSATDLGPMSTWSAQLRRNVNFLLVDPRAAVLYWGPNRTMIYNEPYSVVLADRHPWAMGKTCKEVWPEVAGRELADAFAKADATGQASRGDRAPLFITKRGFLEEMYGDWSILPIIGSDGNLGYYNTVLDLTDRVHEERQMATLLKLERQTADSRGLQEFWPSVLEGLEPNREEVPFAALYSAVARSMPHNSRTTSISSSGGLQDPNSILSTRSWSLEGALGVTSTPNLFQDCMLTGKTQVLQIQPTSTIYTAAKSRAYGDQCNTAVLLPLGRAQDGDAVGFLVLGLSSRRYYDLNYKQFIRLLTRQLCSTLNAVRHAEEDAHKANMQAELAALDRMLLSEKLALTQQQARDNEQRFRSIASHMPMAMYEVAPSGDLLYANDSYYELLGVQPDQLSPYFWVDMIHEEDKSIYEQGWSQLVSGESVRYEARLKQKFIAGDALSGETIEAETWFLSAAYCVKSEDGSVSCIQGVLLDISRQKLLETYQAKRLEEAMELKRQQEHFMDFVGHEIRNPLSATSLCASSIQVTLEDLLKNTSLEDTTESITIDTETIRSQIENTEIITTCIQHQKRIIDDILTLSKLDSNLLVITPCETNPSDLIAQSLRLFDAEGQAADTQLRFVIDKTYQDLDVDWVMLDPSRLLQILINLITNAIRFSKNELTRTITVTLAATSSRPQSSVAGIHYLHQPHATPEQDEDNEDSVYLLVAVSDTGCGMKADELERIFLRFQQSSHKTHIEYGGSGLGLFISRELARLQGGQIGVHSQHGVGSTFEFYIKSRRCDAPKPTSARLAVDDAKRRRASVQHGSSARRIPNQAAHNDHPTHILLVEDNLVNQKVMDGQLRKAGYQVHLANHGGEALEHIRRSQFCRSEGIALDVVLMDIEMPVMGGLECTQKMRSMESRGEMMGRHLPIVAITAGAGGEQQTQALDAGMDAVVTKPFQMSELLGVVRRLWNLWREE</sequence>
<dbReference type="PRINTS" id="PR00344">
    <property type="entry name" value="BCTRLSENSOR"/>
</dbReference>
<dbReference type="InterPro" id="IPR000014">
    <property type="entry name" value="PAS"/>
</dbReference>
<evidence type="ECO:0000256" key="1">
    <source>
        <dbReference type="ARBA" id="ARBA00000085"/>
    </source>
</evidence>
<dbReference type="PANTHER" id="PTHR43047">
    <property type="entry name" value="TWO-COMPONENT HISTIDINE PROTEIN KINASE"/>
    <property type="match status" value="1"/>
</dbReference>
<evidence type="ECO:0000259" key="6">
    <source>
        <dbReference type="SMART" id="SM00091"/>
    </source>
</evidence>
<dbReference type="CDD" id="cd17546">
    <property type="entry name" value="REC_hyHK_CKI1_RcsC-like"/>
    <property type="match status" value="1"/>
</dbReference>
<proteinExistence type="predicted"/>
<evidence type="ECO:0000313" key="10">
    <source>
        <dbReference type="EMBL" id="USW58916.1"/>
    </source>
</evidence>
<feature type="domain" description="PAS" evidence="6">
    <location>
        <begin position="456"/>
        <end position="522"/>
    </location>
</feature>
<name>A0A9Q9B9P2_9PEZI</name>
<dbReference type="InterPro" id="IPR003661">
    <property type="entry name" value="HisK_dim/P_dom"/>
</dbReference>
<keyword evidence="5" id="KW-0418">Kinase</keyword>
<dbReference type="Pfam" id="PF02518">
    <property type="entry name" value="HATPase_c"/>
    <property type="match status" value="1"/>
</dbReference>
<dbReference type="InterPro" id="IPR036097">
    <property type="entry name" value="HisK_dim/P_sf"/>
</dbReference>
<dbReference type="Gene3D" id="1.10.287.130">
    <property type="match status" value="1"/>
</dbReference>
<reference evidence="10" key="1">
    <citation type="submission" date="2022-06" db="EMBL/GenBank/DDBJ databases">
        <title>Complete genome sequences of two strains of the flax pathogen Septoria linicola.</title>
        <authorList>
            <person name="Lapalu N."/>
            <person name="Simon A."/>
            <person name="Demenou B."/>
            <person name="Paumier D."/>
            <person name="Guillot M.-P."/>
            <person name="Gout L."/>
            <person name="Valade R."/>
        </authorList>
    </citation>
    <scope>NUCLEOTIDE SEQUENCE</scope>
    <source>
        <strain evidence="10">SE15195</strain>
    </source>
</reference>
<dbReference type="InterPro" id="IPR011006">
    <property type="entry name" value="CheY-like_superfamily"/>
</dbReference>
<evidence type="ECO:0000256" key="2">
    <source>
        <dbReference type="ARBA" id="ARBA00012438"/>
    </source>
</evidence>
<evidence type="ECO:0000259" key="8">
    <source>
        <dbReference type="SMART" id="SM00388"/>
    </source>
</evidence>
<dbReference type="Proteomes" id="UP001056384">
    <property type="component" value="Chromosome 12"/>
</dbReference>
<dbReference type="InterPro" id="IPR035965">
    <property type="entry name" value="PAS-like_dom_sf"/>
</dbReference>
<keyword evidence="4" id="KW-0808">Transferase</keyword>
<dbReference type="SMART" id="SM00388">
    <property type="entry name" value="HisKA"/>
    <property type="match status" value="1"/>
</dbReference>
<dbReference type="Gene3D" id="3.30.565.10">
    <property type="entry name" value="Histidine kinase-like ATPase, C-terminal domain"/>
    <property type="match status" value="1"/>
</dbReference>
<dbReference type="Pfam" id="PF00072">
    <property type="entry name" value="Response_reg"/>
    <property type="match status" value="1"/>
</dbReference>
<dbReference type="OrthoDB" id="60033at2759"/>
<dbReference type="CDD" id="cd00082">
    <property type="entry name" value="HisKA"/>
    <property type="match status" value="1"/>
</dbReference>
<keyword evidence="3" id="KW-0597">Phosphoprotein</keyword>
<dbReference type="CDD" id="cd00130">
    <property type="entry name" value="PAS"/>
    <property type="match status" value="1"/>
</dbReference>
<evidence type="ECO:0000259" key="9">
    <source>
        <dbReference type="SMART" id="SM00448"/>
    </source>
</evidence>
<dbReference type="SMART" id="SM00091">
    <property type="entry name" value="PAS"/>
    <property type="match status" value="1"/>
</dbReference>
<evidence type="ECO:0000256" key="3">
    <source>
        <dbReference type="ARBA" id="ARBA00022553"/>
    </source>
</evidence>
<feature type="domain" description="Histidine kinase/HSP90-like ATPase" evidence="7">
    <location>
        <begin position="737"/>
        <end position="880"/>
    </location>
</feature>
<dbReference type="SUPFAM" id="SSF55874">
    <property type="entry name" value="ATPase domain of HSP90 chaperone/DNA topoisomerase II/histidine kinase"/>
    <property type="match status" value="1"/>
</dbReference>
<dbReference type="Gene3D" id="3.30.450.20">
    <property type="entry name" value="PAS domain"/>
    <property type="match status" value="2"/>
</dbReference>
<dbReference type="SUPFAM" id="SSF55785">
    <property type="entry name" value="PYP-like sensor domain (PAS domain)"/>
    <property type="match status" value="1"/>
</dbReference>
<dbReference type="SUPFAM" id="SSF47384">
    <property type="entry name" value="Homodimeric domain of signal transducing histidine kinase"/>
    <property type="match status" value="1"/>
</dbReference>
<gene>
    <name evidence="10" type="ORF">Slin15195_G122350</name>
</gene>
<dbReference type="EC" id="2.7.13.3" evidence="2"/>
<dbReference type="SMART" id="SM00387">
    <property type="entry name" value="HATPase_c"/>
    <property type="match status" value="1"/>
</dbReference>
<dbReference type="GO" id="GO:0000155">
    <property type="term" value="F:phosphorelay sensor kinase activity"/>
    <property type="evidence" value="ECO:0007669"/>
    <property type="project" value="InterPro"/>
</dbReference>
<dbReference type="Gene3D" id="3.40.50.2300">
    <property type="match status" value="1"/>
</dbReference>
<evidence type="ECO:0000313" key="11">
    <source>
        <dbReference type="Proteomes" id="UP001056384"/>
    </source>
</evidence>
<protein>
    <recommendedName>
        <fullName evidence="2">histidine kinase</fullName>
        <ecNumber evidence="2">2.7.13.3</ecNumber>
    </recommendedName>
</protein>